<comment type="caution">
    <text evidence="3">The sequence shown here is derived from an EMBL/GenBank/DDBJ whole genome shotgun (WGS) entry which is preliminary data.</text>
</comment>
<feature type="region of interest" description="Disordered" evidence="1">
    <location>
        <begin position="50"/>
        <end position="84"/>
    </location>
</feature>
<dbReference type="EMBL" id="PUIA01000074">
    <property type="protein sequence ID" value="PQO25777.1"/>
    <property type="molecule type" value="Genomic_DNA"/>
</dbReference>
<gene>
    <name evidence="3" type="ORF">C5Y96_23495</name>
</gene>
<accession>A0A2S8F0Z4</accession>
<evidence type="ECO:0000313" key="4">
    <source>
        <dbReference type="Proteomes" id="UP000240009"/>
    </source>
</evidence>
<proteinExistence type="predicted"/>
<keyword evidence="2" id="KW-0472">Membrane</keyword>
<evidence type="ECO:0000256" key="2">
    <source>
        <dbReference type="SAM" id="Phobius"/>
    </source>
</evidence>
<feature type="compositionally biased region" description="Polar residues" evidence="1">
    <location>
        <begin position="70"/>
        <end position="84"/>
    </location>
</feature>
<keyword evidence="2" id="KW-0812">Transmembrane</keyword>
<dbReference type="AlphaFoldDB" id="A0A2S8F0Z4"/>
<dbReference type="Proteomes" id="UP000240009">
    <property type="component" value="Unassembled WGS sequence"/>
</dbReference>
<organism evidence="3 4">
    <name type="scientific">Blastopirellula marina</name>
    <dbReference type="NCBI Taxonomy" id="124"/>
    <lineage>
        <taxon>Bacteria</taxon>
        <taxon>Pseudomonadati</taxon>
        <taxon>Planctomycetota</taxon>
        <taxon>Planctomycetia</taxon>
        <taxon>Pirellulales</taxon>
        <taxon>Pirellulaceae</taxon>
        <taxon>Blastopirellula</taxon>
    </lineage>
</organism>
<sequence length="318" mass="35244">MGRFGVTAIAKCTNCDSAFKVKDHLVGKAVRCPRCGEPFRVASGGSRTTIAPKVSESAGNKTLEGEAGDSSVNSSSPDTLSAESSADAFFDTHEDVDALYAANVTSARQRKQRRQMTVLIGSGCVAAILLIVGTVIAFQYAYDKNAIPLELADPRVVDTENLNGTWRPYSDTHWGYTVRMPGDPRIQTEDEDQIRTLTLKDQEFGTLRVEFRKESHPEWNEFFAKVERDEIFQGVPAGNVMKISSDVTYRTDSVAVHRYILVSKDSRLTKDVAVVCKFSAKGKTITAMWSGKREMLRSPEVLYFFSSLEISGDRYITH</sequence>
<dbReference type="NCBIfam" id="TIGR02098">
    <property type="entry name" value="MJ0042_CXXC"/>
    <property type="match status" value="1"/>
</dbReference>
<reference evidence="3 4" key="1">
    <citation type="submission" date="2018-02" db="EMBL/GenBank/DDBJ databases">
        <title>Comparative genomes isolates from brazilian mangrove.</title>
        <authorList>
            <person name="Araujo J.E."/>
            <person name="Taketani R.G."/>
            <person name="Silva M.C.P."/>
            <person name="Loureco M.V."/>
            <person name="Andreote F.D."/>
        </authorList>
    </citation>
    <scope>NUCLEOTIDE SEQUENCE [LARGE SCALE GENOMIC DNA]</scope>
    <source>
        <strain evidence="3 4">HEX-2 MGV</strain>
    </source>
</reference>
<name>A0A2S8F0Z4_9BACT</name>
<evidence type="ECO:0008006" key="5">
    <source>
        <dbReference type="Google" id="ProtNLM"/>
    </source>
</evidence>
<dbReference type="Gene3D" id="2.20.28.160">
    <property type="match status" value="1"/>
</dbReference>
<keyword evidence="2" id="KW-1133">Transmembrane helix</keyword>
<dbReference type="InterPro" id="IPR011723">
    <property type="entry name" value="Znf/thioredoxin_put"/>
</dbReference>
<feature type="transmembrane region" description="Helical" evidence="2">
    <location>
        <begin position="118"/>
        <end position="142"/>
    </location>
</feature>
<evidence type="ECO:0000313" key="3">
    <source>
        <dbReference type="EMBL" id="PQO25777.1"/>
    </source>
</evidence>
<evidence type="ECO:0000256" key="1">
    <source>
        <dbReference type="SAM" id="MobiDB-lite"/>
    </source>
</evidence>
<protein>
    <recommendedName>
        <fullName evidence="5">Zinc finger/thioredoxin putative domain-containing protein</fullName>
    </recommendedName>
</protein>